<organism evidence="2 3">
    <name type="scientific">Botryobasidium botryosum (strain FD-172 SS1)</name>
    <dbReference type="NCBI Taxonomy" id="930990"/>
    <lineage>
        <taxon>Eukaryota</taxon>
        <taxon>Fungi</taxon>
        <taxon>Dikarya</taxon>
        <taxon>Basidiomycota</taxon>
        <taxon>Agaricomycotina</taxon>
        <taxon>Agaricomycetes</taxon>
        <taxon>Cantharellales</taxon>
        <taxon>Botryobasidiaceae</taxon>
        <taxon>Botryobasidium</taxon>
    </lineage>
</organism>
<dbReference type="HOGENOM" id="CLU_1586218_0_0_1"/>
<dbReference type="InParanoid" id="A0A067M2E9"/>
<feature type="compositionally biased region" description="Polar residues" evidence="1">
    <location>
        <begin position="149"/>
        <end position="168"/>
    </location>
</feature>
<sequence>MSTHYDDEYPTLTDSDRPDDIISEASAPILSQSPPIDNILSDHEDVREDVHAHPREQRSPEIGAPISVDHAYGAEDDYYEGQDAWGLSSSMGSFPDARDSLLSQEHYELRPLGLSPYQNRPSESPEPDDPVPDDPEAQEGDFDAVDETMTPSTSPWNLYMTTSHCRSH</sequence>
<keyword evidence="3" id="KW-1185">Reference proteome</keyword>
<name>A0A067M2E9_BOTB1</name>
<protein>
    <submittedName>
        <fullName evidence="2">Uncharacterized protein</fullName>
    </submittedName>
</protein>
<dbReference type="Proteomes" id="UP000027195">
    <property type="component" value="Unassembled WGS sequence"/>
</dbReference>
<feature type="region of interest" description="Disordered" evidence="1">
    <location>
        <begin position="83"/>
        <end position="168"/>
    </location>
</feature>
<evidence type="ECO:0000313" key="3">
    <source>
        <dbReference type="Proteomes" id="UP000027195"/>
    </source>
</evidence>
<dbReference type="EMBL" id="KL198073">
    <property type="protein sequence ID" value="KDQ09938.1"/>
    <property type="molecule type" value="Genomic_DNA"/>
</dbReference>
<proteinExistence type="predicted"/>
<feature type="compositionally biased region" description="Acidic residues" evidence="1">
    <location>
        <begin position="125"/>
        <end position="146"/>
    </location>
</feature>
<gene>
    <name evidence="2" type="ORF">BOTBODRAFT_507260</name>
</gene>
<reference evidence="3" key="1">
    <citation type="journal article" date="2014" name="Proc. Natl. Acad. Sci. U.S.A.">
        <title>Extensive sampling of basidiomycete genomes demonstrates inadequacy of the white-rot/brown-rot paradigm for wood decay fungi.</title>
        <authorList>
            <person name="Riley R."/>
            <person name="Salamov A.A."/>
            <person name="Brown D.W."/>
            <person name="Nagy L.G."/>
            <person name="Floudas D."/>
            <person name="Held B.W."/>
            <person name="Levasseur A."/>
            <person name="Lombard V."/>
            <person name="Morin E."/>
            <person name="Otillar R."/>
            <person name="Lindquist E.A."/>
            <person name="Sun H."/>
            <person name="LaButti K.M."/>
            <person name="Schmutz J."/>
            <person name="Jabbour D."/>
            <person name="Luo H."/>
            <person name="Baker S.E."/>
            <person name="Pisabarro A.G."/>
            <person name="Walton J.D."/>
            <person name="Blanchette R.A."/>
            <person name="Henrissat B."/>
            <person name="Martin F."/>
            <person name="Cullen D."/>
            <person name="Hibbett D.S."/>
            <person name="Grigoriev I.V."/>
        </authorList>
    </citation>
    <scope>NUCLEOTIDE SEQUENCE [LARGE SCALE GENOMIC DNA]</scope>
    <source>
        <strain evidence="3">FD-172 SS1</strain>
    </source>
</reference>
<feature type="region of interest" description="Disordered" evidence="1">
    <location>
        <begin position="1"/>
        <end position="69"/>
    </location>
</feature>
<feature type="compositionally biased region" description="Basic and acidic residues" evidence="1">
    <location>
        <begin position="40"/>
        <end position="59"/>
    </location>
</feature>
<accession>A0A067M2E9</accession>
<dbReference type="AlphaFoldDB" id="A0A067M2E9"/>
<evidence type="ECO:0000313" key="2">
    <source>
        <dbReference type="EMBL" id="KDQ09938.1"/>
    </source>
</evidence>
<evidence type="ECO:0000256" key="1">
    <source>
        <dbReference type="SAM" id="MobiDB-lite"/>
    </source>
</evidence>